<keyword evidence="3" id="KW-1185">Reference proteome</keyword>
<dbReference type="PATRIC" id="fig|908627.4.peg.9048"/>
<dbReference type="InterPro" id="IPR013702">
    <property type="entry name" value="FIST_domain_N"/>
</dbReference>
<reference evidence="2 3" key="1">
    <citation type="journal article" date="2015" name="Genome Announc.">
        <title>Draft Genome Sequence of Burkholderia sp. Strain PML1(12), an Ectomycorrhizosphere-Inhabiting Bacterium with Effective Mineral-Weathering Ability.</title>
        <authorList>
            <person name="Uroz S."/>
            <person name="Oger P."/>
        </authorList>
    </citation>
    <scope>NUCLEOTIDE SEQUENCE [LARGE SCALE GENOMIC DNA]</scope>
    <source>
        <strain evidence="3">PML1(12)</strain>
    </source>
</reference>
<evidence type="ECO:0000313" key="3">
    <source>
        <dbReference type="Proteomes" id="UP000035963"/>
    </source>
</evidence>
<evidence type="ECO:0000259" key="1">
    <source>
        <dbReference type="Pfam" id="PF08495"/>
    </source>
</evidence>
<organism evidence="2 3">
    <name type="scientific">Caballeronia mineralivorans PML1(12)</name>
    <dbReference type="NCBI Taxonomy" id="908627"/>
    <lineage>
        <taxon>Bacteria</taxon>
        <taxon>Pseudomonadati</taxon>
        <taxon>Pseudomonadota</taxon>
        <taxon>Betaproteobacteria</taxon>
        <taxon>Burkholderiales</taxon>
        <taxon>Burkholderiaceae</taxon>
        <taxon>Caballeronia</taxon>
    </lineage>
</organism>
<dbReference type="AlphaFoldDB" id="A0A0J1CJB4"/>
<protein>
    <recommendedName>
        <fullName evidence="1">FIST domain-containing protein</fullName>
    </recommendedName>
</protein>
<dbReference type="Pfam" id="PF08495">
    <property type="entry name" value="FIST"/>
    <property type="match status" value="1"/>
</dbReference>
<dbReference type="Proteomes" id="UP000035963">
    <property type="component" value="Unassembled WGS sequence"/>
</dbReference>
<dbReference type="EMBL" id="AEJF01000246">
    <property type="protein sequence ID" value="KLU20649.1"/>
    <property type="molecule type" value="Genomic_DNA"/>
</dbReference>
<accession>A0A0J1CJB4</accession>
<dbReference type="OrthoDB" id="9770435at2"/>
<evidence type="ECO:0000313" key="2">
    <source>
        <dbReference type="EMBL" id="KLU20649.1"/>
    </source>
</evidence>
<dbReference type="RefSeq" id="WP_047897830.1">
    <property type="nucleotide sequence ID" value="NZ_AEJF01000246.1"/>
</dbReference>
<gene>
    <name evidence="2" type="ORF">EOS_40345</name>
</gene>
<sequence>MLYFEATETLKDAALYAQLRVRFPLAQILGCSTGTHVQGLSVRDDGAIGVALNFASTRVRLAAAPIDTEEQSFACDVQIGTQLMADDLAAVFVLSDGL</sequence>
<comment type="caution">
    <text evidence="2">The sequence shown here is derived from an EMBL/GenBank/DDBJ whole genome shotgun (WGS) entry which is preliminary data.</text>
</comment>
<proteinExistence type="predicted"/>
<feature type="domain" description="FIST" evidence="1">
    <location>
        <begin position="8"/>
        <end position="98"/>
    </location>
</feature>
<name>A0A0J1CJB4_9BURK</name>